<keyword evidence="3" id="KW-1185">Reference proteome</keyword>
<dbReference type="eggNOG" id="COG2963">
    <property type="taxonomic scope" value="Bacteria"/>
</dbReference>
<gene>
    <name evidence="2" type="ordered locus">SVEN_5723</name>
</gene>
<evidence type="ECO:0000313" key="2">
    <source>
        <dbReference type="EMBL" id="CCA59009.1"/>
    </source>
</evidence>
<reference evidence="2 3" key="1">
    <citation type="journal article" date="2011" name="BMC Genomics">
        <title>Genome-wide analysis of the role of GlnR in Streptomyces venezuelae provides new insights into global nitrogen regulation in actinomycetes.</title>
        <authorList>
            <person name="Pullan S.T."/>
            <person name="Bibb M.J."/>
            <person name="Merrick M."/>
        </authorList>
    </citation>
    <scope>NUCLEOTIDE SEQUENCE [LARGE SCALE GENOMIC DNA]</scope>
    <source>
        <strain evidence="2">ATCC 10712</strain>
    </source>
</reference>
<dbReference type="OrthoDB" id="9146026at2"/>
<sequence length="694" mass="75730">MLQLADRLTELAAGSEPITFPAIGLPPDTVVGQAGAVAAGPLAPFLAEAVADAYNRGDAQWQTVATTLPPGLATQPSVLHLTASLDALLDSAPAAKALGKPLTTALLNDLLSRIETTPLLAAAQLEGAVRLAIAEAVSPFKVWQALEEVPVDGPEDFLERLPRILGLTLDRWAQEDTIADSVRDLLVQLTNDEAADADAMFELGCDLLRRALSSKTVGEVTNHLVQARRHFTRAAQADEARHDAETFAAVCDAIMAFSRHDANAITDAADRIANLLDRREAWIHRTHQPAWLQPRRSAEIAWHELVLQLRGAAHALNEDAWLDGWQALGTVLTAYRASRTVQPMTSDSSHGLATLVQPVIEDSFLCQQAFLAQLRRATQETERHADSGFDAETANALLNAIENTSSQRESRDASSTGRDHSEDDDPDRALLARLQRRAPTLLILLGADQALRIAAALDDPTLLALEGMAHDNDVARLEATDPVIVPKLDELMEALQEHPAFTGETRRTFSALVRQTLLFLKSRSDLTRTNLVGSSKKGQPPPFDYRRKPEGSNARKPVEADLQRDFHQWLQMGPLHNAVMVEPVDVAMGRGDVMVHLGSLRYLTEIKKDDSDNSRQYLEGRYLTQTADYSNTNAPFGQLLVLDLTSKTGTKGNLRLEESVWSTTHRPHGATVDRAVVVGIVAGNRTTPSSYSRK</sequence>
<feature type="region of interest" description="Disordered" evidence="1">
    <location>
        <begin position="530"/>
        <end position="558"/>
    </location>
</feature>
<dbReference type="Proteomes" id="UP000006854">
    <property type="component" value="Chromosome"/>
</dbReference>
<name>F2R9G6_STRVP</name>
<organism evidence="2 3">
    <name type="scientific">Streptomyces venezuelae (strain ATCC 10712 / CBS 650.69 / DSM 40230 / JCM 4526 / NBRC 13096 / PD 04745)</name>
    <dbReference type="NCBI Taxonomy" id="953739"/>
    <lineage>
        <taxon>Bacteria</taxon>
        <taxon>Bacillati</taxon>
        <taxon>Actinomycetota</taxon>
        <taxon>Actinomycetes</taxon>
        <taxon>Kitasatosporales</taxon>
        <taxon>Streptomycetaceae</taxon>
        <taxon>Streptomyces</taxon>
    </lineage>
</organism>
<dbReference type="EMBL" id="FR845719">
    <property type="protein sequence ID" value="CCA59009.1"/>
    <property type="molecule type" value="Genomic_DNA"/>
</dbReference>
<protein>
    <submittedName>
        <fullName evidence="2">Uncharacterized protein</fullName>
    </submittedName>
</protein>
<dbReference type="AlphaFoldDB" id="F2R9G6"/>
<dbReference type="RefSeq" id="WP_015036904.1">
    <property type="nucleotide sequence ID" value="NC_018750.1"/>
</dbReference>
<evidence type="ECO:0000256" key="1">
    <source>
        <dbReference type="SAM" id="MobiDB-lite"/>
    </source>
</evidence>
<feature type="region of interest" description="Disordered" evidence="1">
    <location>
        <begin position="402"/>
        <end position="426"/>
    </location>
</feature>
<proteinExistence type="predicted"/>
<feature type="compositionally biased region" description="Basic and acidic residues" evidence="1">
    <location>
        <begin position="408"/>
        <end position="421"/>
    </location>
</feature>
<dbReference type="PATRIC" id="fig|953739.5.peg.944"/>
<dbReference type="HOGENOM" id="CLU_410404_0_0_11"/>
<accession>F2R9G6</accession>
<dbReference type="GeneID" id="51866277"/>
<dbReference type="KEGG" id="sve:SVEN_5723"/>
<evidence type="ECO:0000313" key="3">
    <source>
        <dbReference type="Proteomes" id="UP000006854"/>
    </source>
</evidence>
<dbReference type="STRING" id="953739.SVEN_5723"/>